<dbReference type="PROSITE" id="PS50931">
    <property type="entry name" value="HTH_LYSR"/>
    <property type="match status" value="1"/>
</dbReference>
<dbReference type="InterPro" id="IPR036388">
    <property type="entry name" value="WH-like_DNA-bd_sf"/>
</dbReference>
<reference evidence="6 7" key="1">
    <citation type="submission" date="2019-07" db="EMBL/GenBank/DDBJ databases">
        <title>Diversity of Bacteria from Kongsfjorden, Arctic.</title>
        <authorList>
            <person name="Yu Y."/>
        </authorList>
    </citation>
    <scope>NUCLEOTIDE SEQUENCE [LARGE SCALE GENOMIC DNA]</scope>
    <source>
        <strain evidence="6 7">SM1928</strain>
    </source>
</reference>
<name>A0A558GWN7_PAENT</name>
<dbReference type="GO" id="GO:0000976">
    <property type="term" value="F:transcription cis-regulatory region binding"/>
    <property type="evidence" value="ECO:0007669"/>
    <property type="project" value="TreeGrafter"/>
</dbReference>
<feature type="domain" description="HTH lysR-type" evidence="5">
    <location>
        <begin position="4"/>
        <end position="61"/>
    </location>
</feature>
<dbReference type="InterPro" id="IPR036390">
    <property type="entry name" value="WH_DNA-bd_sf"/>
</dbReference>
<proteinExistence type="inferred from homology"/>
<dbReference type="PANTHER" id="PTHR30126:SF39">
    <property type="entry name" value="HTH-TYPE TRANSCRIPTIONAL REGULATOR CYSL"/>
    <property type="match status" value="1"/>
</dbReference>
<dbReference type="Gene3D" id="3.40.190.10">
    <property type="entry name" value="Periplasmic binding protein-like II"/>
    <property type="match status" value="2"/>
</dbReference>
<keyword evidence="2" id="KW-0805">Transcription regulation</keyword>
<dbReference type="SUPFAM" id="SSF46785">
    <property type="entry name" value="Winged helix' DNA-binding domain"/>
    <property type="match status" value="1"/>
</dbReference>
<dbReference type="Gene3D" id="1.10.10.10">
    <property type="entry name" value="Winged helix-like DNA-binding domain superfamily/Winged helix DNA-binding domain"/>
    <property type="match status" value="1"/>
</dbReference>
<comment type="similarity">
    <text evidence="1">Belongs to the LysR transcriptional regulatory family.</text>
</comment>
<evidence type="ECO:0000313" key="6">
    <source>
        <dbReference type="EMBL" id="TVU61294.1"/>
    </source>
</evidence>
<evidence type="ECO:0000256" key="3">
    <source>
        <dbReference type="ARBA" id="ARBA00023125"/>
    </source>
</evidence>
<protein>
    <submittedName>
        <fullName evidence="6">LysR family transcriptional regulator</fullName>
    </submittedName>
</protein>
<dbReference type="Proteomes" id="UP000316500">
    <property type="component" value="Unassembled WGS sequence"/>
</dbReference>
<dbReference type="PANTHER" id="PTHR30126">
    <property type="entry name" value="HTH-TYPE TRANSCRIPTIONAL REGULATOR"/>
    <property type="match status" value="1"/>
</dbReference>
<dbReference type="Pfam" id="PF00126">
    <property type="entry name" value="HTH_1"/>
    <property type="match status" value="1"/>
</dbReference>
<comment type="caution">
    <text evidence="6">The sequence shown here is derived from an EMBL/GenBank/DDBJ whole genome shotgun (WGS) entry which is preliminary data.</text>
</comment>
<evidence type="ECO:0000256" key="2">
    <source>
        <dbReference type="ARBA" id="ARBA00023015"/>
    </source>
</evidence>
<dbReference type="AlphaFoldDB" id="A0A558GWN7"/>
<evidence type="ECO:0000256" key="1">
    <source>
        <dbReference type="ARBA" id="ARBA00009437"/>
    </source>
</evidence>
<evidence type="ECO:0000313" key="7">
    <source>
        <dbReference type="Proteomes" id="UP000316500"/>
    </source>
</evidence>
<dbReference type="InterPro" id="IPR000847">
    <property type="entry name" value="LysR_HTH_N"/>
</dbReference>
<sequence>MATHNLEHLRTFLTVYRVGSLTEAARLLGISQPTASTHVHSLEQNLGLRLFERSPSGVTPTPKADGLARDVGPHIDALDDLAFMSAVSGGNESIHLGGPAEFISAMLLPHTPDLAKAIAGGLRIRFGLVDNLLEELRSGALDIVISAVRPRVQGISGVPLYDEEFVLVAAPSWTAGITGVEPADGELSAVPVVAYAENLPIIRRYWRTVFHRRPDHLRTICIVPDLRGVRAAILAGTGMSVLPRYLVEDDLTAGTLVALHTPEFAPLNTVYLATRTGEPERNPQLRSLASTIQRLVGV</sequence>
<dbReference type="GO" id="GO:0003700">
    <property type="term" value="F:DNA-binding transcription factor activity"/>
    <property type="evidence" value="ECO:0007669"/>
    <property type="project" value="InterPro"/>
</dbReference>
<evidence type="ECO:0000256" key="4">
    <source>
        <dbReference type="ARBA" id="ARBA00023163"/>
    </source>
</evidence>
<dbReference type="RefSeq" id="WP_144651796.1">
    <property type="nucleotide sequence ID" value="NZ_VNFK01000011.1"/>
</dbReference>
<dbReference type="PRINTS" id="PR00039">
    <property type="entry name" value="HTHLYSR"/>
</dbReference>
<evidence type="ECO:0000259" key="5">
    <source>
        <dbReference type="PROSITE" id="PS50931"/>
    </source>
</evidence>
<gene>
    <name evidence="6" type="ORF">FQP90_14890</name>
</gene>
<keyword evidence="3" id="KW-0238">DNA-binding</keyword>
<dbReference type="Pfam" id="PF03466">
    <property type="entry name" value="LysR_substrate"/>
    <property type="match status" value="1"/>
</dbReference>
<organism evidence="6 7">
    <name type="scientific">Paenarthrobacter nitroguajacolicus</name>
    <name type="common">Arthrobacter nitroguajacolicus</name>
    <dbReference type="NCBI Taxonomy" id="211146"/>
    <lineage>
        <taxon>Bacteria</taxon>
        <taxon>Bacillati</taxon>
        <taxon>Actinomycetota</taxon>
        <taxon>Actinomycetes</taxon>
        <taxon>Micrococcales</taxon>
        <taxon>Micrococcaceae</taxon>
        <taxon>Paenarthrobacter</taxon>
    </lineage>
</organism>
<keyword evidence="4" id="KW-0804">Transcription</keyword>
<dbReference type="SUPFAM" id="SSF53850">
    <property type="entry name" value="Periplasmic binding protein-like II"/>
    <property type="match status" value="1"/>
</dbReference>
<dbReference type="InterPro" id="IPR005119">
    <property type="entry name" value="LysR_subst-bd"/>
</dbReference>
<dbReference type="EMBL" id="VNFK01000011">
    <property type="protein sequence ID" value="TVU61294.1"/>
    <property type="molecule type" value="Genomic_DNA"/>
</dbReference>
<dbReference type="OrthoDB" id="8717159at2"/>
<dbReference type="CDD" id="cd05466">
    <property type="entry name" value="PBP2_LTTR_substrate"/>
    <property type="match status" value="1"/>
</dbReference>
<accession>A0A558GWN7</accession>